<comment type="similarity">
    <text evidence="1">Belongs to the FtsK/SpoIIIE/SftA family.</text>
</comment>
<dbReference type="Proteomes" id="UP000471560">
    <property type="component" value="Unassembled WGS sequence"/>
</dbReference>
<feature type="domain" description="FtsK" evidence="8">
    <location>
        <begin position="405"/>
        <end position="624"/>
    </location>
</feature>
<evidence type="ECO:0000256" key="3">
    <source>
        <dbReference type="ARBA" id="ARBA00022840"/>
    </source>
</evidence>
<dbReference type="SUPFAM" id="SSF46785">
    <property type="entry name" value="Winged helix' DNA-binding domain"/>
    <property type="match status" value="1"/>
</dbReference>
<protein>
    <submittedName>
        <fullName evidence="10">Cell division protein FtsK</fullName>
    </submittedName>
    <submittedName>
        <fullName evidence="9">DNA translocase FtsK</fullName>
    </submittedName>
</protein>
<reference evidence="10" key="1">
    <citation type="submission" date="2016-04" db="EMBL/GenBank/DDBJ databases">
        <title>Fast-growing isolate from the root nodules of Vavilovia formosa.</title>
        <authorList>
            <person name="Kimeklis A."/>
            <person name="Safronova V."/>
            <person name="Belimov A."/>
            <person name="Andronov E."/>
        </authorList>
    </citation>
    <scope>NUCLEOTIDE SEQUENCE [LARGE SCALE GENOMIC DNA]</scope>
    <source>
        <strain evidence="10">Vaf-46</strain>
    </source>
</reference>
<dbReference type="GO" id="GO:0051301">
    <property type="term" value="P:cell division"/>
    <property type="evidence" value="ECO:0007669"/>
    <property type="project" value="UniProtKB-KW"/>
</dbReference>
<sequence>MRFPRTNLTDAGDFSSEIETDLPEENPGEKPAAPIWQSNFSLAPNVRFTRTPETLISKRRAPNEPVRDDSRIGQQAMRIEPVAVDVPFDIYLPEPEDISAAPHRVELQQSPLPNEPDAPAFRASAELSSISDFAFWEVMAFEEAPIRAPALISFPKTETSPESITSLFRIMEWRPGRPAPAHVVSRPAAQPAAVSAKVAVRPAAAISLEKPRRIPVEAPVAPAPQVAPAPRIASAPPAAPAPQRTPPVAAVLPSPRLAARPERIDASGYEFPPRALLQEPPERLGEIMSQETLEQNAGLLESVLEDFGIKGEIIHVRPGPVVTLYEFEPAPGVKSSRVIGLADDIARSMSALSARVAVVPGRNVIGIELPNVTRETVYFREMIESQDFEKSGYKLALGLGKTIGGEPVIAELAKMPHLLVAGTTGSGKSVAINTMILSLLYRMTPEQCRLIMVDPKMLELSVYDGIPHLLTPVVTDPKKAVMALKWAVREMEERYRKMSRLGVRNIDGYNDRVAQAREKGETIHVMVQVGFDKGTGTPIEESQALDLTPMPYIVVIVDEMADLMMVAGKDIEGAIQRLAQMARAAGIHLIMATQRPSVDVITGTIKANFPTRISFQVTSKIDSRTILGEQGAEQLLGQGDMLHMQGGGRISRVHGPFVSDVEVEKVVAHLKTQGRPEYLDTVTADEEEETEEEEAGAVFDKSAMASEDGNELYEQAVKVVMRDKKCSTSYIQRRLGIGYNRAASLVERMEKEGLVGPANHVGKREIVSGRGDGD</sequence>
<dbReference type="RefSeq" id="WP_064247532.1">
    <property type="nucleotide sequence ID" value="NZ_JAAXDH010000022.1"/>
</dbReference>
<feature type="binding site" evidence="6">
    <location>
        <begin position="422"/>
        <end position="429"/>
    </location>
    <ligand>
        <name>ATP</name>
        <dbReference type="ChEBI" id="CHEBI:30616"/>
    </ligand>
</feature>
<dbReference type="Gene3D" id="3.30.980.40">
    <property type="match status" value="1"/>
</dbReference>
<dbReference type="eggNOG" id="COG1674">
    <property type="taxonomic scope" value="Bacteria"/>
</dbReference>
<dbReference type="AlphaFoldDB" id="A0A179BSF3"/>
<comment type="subunit">
    <text evidence="5">Homohexamer. Forms a ring that surrounds DNA.</text>
</comment>
<evidence type="ECO:0000313" key="10">
    <source>
        <dbReference type="EMBL" id="OAP94588.1"/>
    </source>
</evidence>
<dbReference type="InterPro" id="IPR050206">
    <property type="entry name" value="FtsK/SpoIIIE/SftA"/>
</dbReference>
<dbReference type="InterPro" id="IPR002543">
    <property type="entry name" value="FtsK_dom"/>
</dbReference>
<feature type="compositionally biased region" description="Acidic residues" evidence="7">
    <location>
        <begin position="16"/>
        <end position="26"/>
    </location>
</feature>
<accession>A0A179BSF3</accession>
<keyword evidence="10" id="KW-0132">Cell division</keyword>
<keyword evidence="2 6" id="KW-0547">Nucleotide-binding</keyword>
<dbReference type="GO" id="GO:0005524">
    <property type="term" value="F:ATP binding"/>
    <property type="evidence" value="ECO:0007669"/>
    <property type="project" value="UniProtKB-UniRule"/>
</dbReference>
<evidence type="ECO:0000256" key="1">
    <source>
        <dbReference type="ARBA" id="ARBA00006474"/>
    </source>
</evidence>
<evidence type="ECO:0000256" key="4">
    <source>
        <dbReference type="ARBA" id="ARBA00023125"/>
    </source>
</evidence>
<dbReference type="GO" id="GO:0003677">
    <property type="term" value="F:DNA binding"/>
    <property type="evidence" value="ECO:0007669"/>
    <property type="project" value="UniProtKB-KW"/>
</dbReference>
<dbReference type="PANTHER" id="PTHR22683:SF41">
    <property type="entry name" value="DNA TRANSLOCASE FTSK"/>
    <property type="match status" value="1"/>
</dbReference>
<dbReference type="Gene3D" id="3.40.50.300">
    <property type="entry name" value="P-loop containing nucleotide triphosphate hydrolases"/>
    <property type="match status" value="1"/>
</dbReference>
<name>A0A179BSF3_RHILE</name>
<proteinExistence type="inferred from homology"/>
<organism evidence="10">
    <name type="scientific">Rhizobium leguminosarum</name>
    <dbReference type="NCBI Taxonomy" id="384"/>
    <lineage>
        <taxon>Bacteria</taxon>
        <taxon>Pseudomonadati</taxon>
        <taxon>Pseudomonadota</taxon>
        <taxon>Alphaproteobacteria</taxon>
        <taxon>Hyphomicrobiales</taxon>
        <taxon>Rhizobiaceae</taxon>
        <taxon>Rhizobium/Agrobacterium group</taxon>
        <taxon>Rhizobium</taxon>
    </lineage>
</organism>
<keyword evidence="4" id="KW-0238">DNA-binding</keyword>
<evidence type="ECO:0000313" key="9">
    <source>
        <dbReference type="EMBL" id="NEI36850.1"/>
    </source>
</evidence>
<evidence type="ECO:0000259" key="8">
    <source>
        <dbReference type="PROSITE" id="PS50901"/>
    </source>
</evidence>
<dbReference type="InterPro" id="IPR041027">
    <property type="entry name" value="FtsK_alpha"/>
</dbReference>
<dbReference type="Pfam" id="PF01580">
    <property type="entry name" value="FtsK_SpoIIIE"/>
    <property type="match status" value="1"/>
</dbReference>
<evidence type="ECO:0000256" key="5">
    <source>
        <dbReference type="ARBA" id="ARBA00025923"/>
    </source>
</evidence>
<dbReference type="PANTHER" id="PTHR22683">
    <property type="entry name" value="SPORULATION PROTEIN RELATED"/>
    <property type="match status" value="1"/>
</dbReference>
<dbReference type="Pfam" id="PF09397">
    <property type="entry name" value="FtsK_gamma"/>
    <property type="match status" value="1"/>
</dbReference>
<reference evidence="9 11" key="2">
    <citation type="submission" date="2019-12" db="EMBL/GenBank/DDBJ databases">
        <title>Rhizobium genotypes associated with high levels of biological nitrogen fixation by grain legumes in a temperate-maritime cropping system.</title>
        <authorList>
            <person name="Maluk M."/>
            <person name="Francesc Ferrando Molina F."/>
            <person name="Lopez Del Egido L."/>
            <person name="Lafos M."/>
            <person name="Langarica-Fuentes A."/>
            <person name="Gebre Yohannes G."/>
            <person name="Young M.W."/>
            <person name="Martin P."/>
            <person name="Gantlett R."/>
            <person name="Kenicer G."/>
            <person name="Hawes C."/>
            <person name="Begg G.S."/>
            <person name="Quilliam R.S."/>
            <person name="Squire G.R."/>
            <person name="Poole P.S."/>
            <person name="Young P.W."/>
            <person name="Iannetta P.M."/>
            <person name="James E.K."/>
        </authorList>
    </citation>
    <scope>NUCLEOTIDE SEQUENCE [LARGE SCALE GENOMIC DNA]</scope>
    <source>
        <strain evidence="9 11">JHI1096</strain>
    </source>
</reference>
<dbReference type="InterPro" id="IPR036390">
    <property type="entry name" value="WH_DNA-bd_sf"/>
</dbReference>
<dbReference type="EMBL" id="LWBS01000187">
    <property type="protein sequence ID" value="OAP94588.1"/>
    <property type="molecule type" value="Genomic_DNA"/>
</dbReference>
<dbReference type="Pfam" id="PF17854">
    <property type="entry name" value="FtsK_alpha"/>
    <property type="match status" value="1"/>
</dbReference>
<dbReference type="PROSITE" id="PS50901">
    <property type="entry name" value="FTSK"/>
    <property type="match status" value="1"/>
</dbReference>
<dbReference type="SUPFAM" id="SSF52540">
    <property type="entry name" value="P-loop containing nucleoside triphosphate hydrolases"/>
    <property type="match status" value="1"/>
</dbReference>
<evidence type="ECO:0000313" key="11">
    <source>
        <dbReference type="Proteomes" id="UP000471560"/>
    </source>
</evidence>
<dbReference type="CDD" id="cd01127">
    <property type="entry name" value="TrwB_TraG_TraD_VirD4"/>
    <property type="match status" value="1"/>
</dbReference>
<dbReference type="Gene3D" id="1.10.10.10">
    <property type="entry name" value="Winged helix-like DNA-binding domain superfamily/Winged helix DNA-binding domain"/>
    <property type="match status" value="1"/>
</dbReference>
<dbReference type="InterPro" id="IPR018541">
    <property type="entry name" value="Ftsk_gamma"/>
</dbReference>
<dbReference type="EMBL" id="WUEZ01000028">
    <property type="protein sequence ID" value="NEI36850.1"/>
    <property type="molecule type" value="Genomic_DNA"/>
</dbReference>
<feature type="region of interest" description="Disordered" evidence="7">
    <location>
        <begin position="1"/>
        <end position="36"/>
    </location>
</feature>
<evidence type="ECO:0000256" key="7">
    <source>
        <dbReference type="SAM" id="MobiDB-lite"/>
    </source>
</evidence>
<gene>
    <name evidence="10" type="ORF">A4U53_21315</name>
    <name evidence="9" type="ORF">GR204_23160</name>
</gene>
<dbReference type="SMART" id="SM00843">
    <property type="entry name" value="Ftsk_gamma"/>
    <property type="match status" value="1"/>
</dbReference>
<dbReference type="InterPro" id="IPR036388">
    <property type="entry name" value="WH-like_DNA-bd_sf"/>
</dbReference>
<keyword evidence="3 6" id="KW-0067">ATP-binding</keyword>
<dbReference type="InterPro" id="IPR027417">
    <property type="entry name" value="P-loop_NTPase"/>
</dbReference>
<comment type="caution">
    <text evidence="10">The sequence shown here is derived from an EMBL/GenBank/DDBJ whole genome shotgun (WGS) entry which is preliminary data.</text>
</comment>
<evidence type="ECO:0000256" key="2">
    <source>
        <dbReference type="ARBA" id="ARBA00022741"/>
    </source>
</evidence>
<evidence type="ECO:0000256" key="6">
    <source>
        <dbReference type="PROSITE-ProRule" id="PRU00289"/>
    </source>
</evidence>
<keyword evidence="10" id="KW-0131">Cell cycle</keyword>